<accession>A0A7G7Y0T3</accession>
<feature type="domain" description="Dicistrovirus capsid-polyprotein C-terminal" evidence="3">
    <location>
        <begin position="834"/>
        <end position="1008"/>
    </location>
</feature>
<dbReference type="GO" id="GO:0044423">
    <property type="term" value="C:virion component"/>
    <property type="evidence" value="ECO:0007669"/>
    <property type="project" value="UniProtKB-KW"/>
</dbReference>
<keyword evidence="2" id="KW-0946">Virion</keyword>
<evidence type="ECO:0000256" key="2">
    <source>
        <dbReference type="ARBA" id="ARBA00022844"/>
    </source>
</evidence>
<comment type="subcellular location">
    <subcellularLocation>
        <location evidence="1">Virion</location>
    </subcellularLocation>
</comment>
<dbReference type="InterPro" id="IPR014872">
    <property type="entry name" value="Dicistrovirus_capsid-polyPr_C"/>
</dbReference>
<dbReference type="InterPro" id="IPR033703">
    <property type="entry name" value="Rhv-like"/>
</dbReference>
<organism evidence="5">
    <name type="scientific">Taura syndrome virus</name>
    <dbReference type="NCBI Taxonomy" id="142102"/>
    <lineage>
        <taxon>Viruses</taxon>
        <taxon>Riboviria</taxon>
        <taxon>Orthornavirae</taxon>
        <taxon>Pisuviricota</taxon>
        <taxon>Pisoniviricetes</taxon>
        <taxon>Picornavirales</taxon>
        <taxon>Dicistroviridae</taxon>
        <taxon>Aparavirus</taxon>
        <taxon>Aparavirus tauraense</taxon>
    </lineage>
</organism>
<feature type="domain" description="Capsid protein VP4 dicistrovirus" evidence="4">
    <location>
        <begin position="277"/>
        <end position="330"/>
    </location>
</feature>
<evidence type="ECO:0000259" key="4">
    <source>
        <dbReference type="Pfam" id="PF11492"/>
    </source>
</evidence>
<dbReference type="EMBL" id="MT877006">
    <property type="protein sequence ID" value="QNH87108.1"/>
    <property type="molecule type" value="Genomic_RNA"/>
</dbReference>
<dbReference type="Gene3D" id="2.60.120.20">
    <property type="match status" value="3"/>
</dbReference>
<dbReference type="Pfam" id="PF08762">
    <property type="entry name" value="CRPV_capsid"/>
    <property type="match status" value="1"/>
</dbReference>
<dbReference type="SUPFAM" id="SSF88633">
    <property type="entry name" value="Positive stranded ssRNA viruses"/>
    <property type="match status" value="3"/>
</dbReference>
<dbReference type="CDD" id="cd00205">
    <property type="entry name" value="rhv_like"/>
    <property type="match status" value="2"/>
</dbReference>
<dbReference type="Pfam" id="PF11492">
    <property type="entry name" value="Dicistro_VP4"/>
    <property type="match status" value="1"/>
</dbReference>
<sequence length="1011" mass="110659">MPANPVEIDNLDTTTSGGLIPGGSVTNSEGSTILMNDIPITDQNVVLSKNVTDNLFEVQDQALIESLSRDVLLHNDSWTSSDDEIGTTMTQEQLATEFNQPHLHEISLPDDIVRNSLFMSNKLANIAYMRCDYEVTVRVQATPFLQGALWLWNKMNAKQTSIIRRTLTEHLRSITSFPGIEMNLQSEARAITLSIPYTSELQVFNPRNVNNLNSIRLSVLSQLQGPEDVESASYSIYGRLKNIKLYGHAPSVTSSVYPTTQSGYDDDCPIVHAGTDEDSSKQGIVSRVADTVGAVANVVDGVGVPILSTIAKPVSWVSGVVSNVASMFGFSKDRDMTKVNAYENLPGKGFTHGVGFDYGVPLSLFPNNAIDPTIAVPEGLDEMSIEYLAQRPYMLNRYTIKGGDTPDAHGTIIADIPVSPVNFSLYGKVIAKYRTLFAAPVSLAVAMANWWRGNINLNLRFAKTQYHQCRLLVQYLPYGSGVQPIESILSQIIDISQVDDKGIDIAFPSVYPNKWMRVYDPAKVGYTADCAPGRIVISVLNPLISASTVSPNIVMYPWVNWSNLEVAEPGTLAKVAIGFNYPADVPEEPTFSVTRAPVSGTLFTLLQDTKVSLGEADGVFSLYFTNTTSGKRHRLAYAGLSGELGSCEIVELPQGQYSIKYAATSAPTLVLNRPIFSEPIGPKYVVTKVKNGDVVSISEETLVTCGSMSAIGGATVALQNLDESFEILKLESDFESKAPVKLTPGNFTVVTESGEVELVTNQDINVNERIPRTHAGVDEDPPVRQSTISRIAHRVIRYVPNKLIKRILRDLLQSPCIYPSTHAGLDYSSSDTSTMLTTMGEQFVSLRMLTRRSSPVDILRGNLVTLPGISFGTDNSLRQSLVNIISYMYRFTHGSVSYKIIPKNKGDLYITTTSPDSVETNTNAYQFDTNRAMHYINTSLNPMAQISLPYYSPAENLVIDSKSFPQISDLSISNLERTENEYFVLASAGDDHTFSQLAGCPAFTFGPAELA</sequence>
<evidence type="ECO:0000313" key="5">
    <source>
        <dbReference type="EMBL" id="QNH87108.1"/>
    </source>
</evidence>
<name>A0A7G7Y0T3_9VIRU</name>
<protein>
    <submittedName>
        <fullName evidence="5">Capsid protein</fullName>
    </submittedName>
</protein>
<evidence type="ECO:0000259" key="3">
    <source>
        <dbReference type="Pfam" id="PF08762"/>
    </source>
</evidence>
<evidence type="ECO:0000256" key="1">
    <source>
        <dbReference type="ARBA" id="ARBA00004328"/>
    </source>
</evidence>
<dbReference type="InterPro" id="IPR024343">
    <property type="entry name" value="VP4_dicistrovir"/>
</dbReference>
<reference evidence="5" key="1">
    <citation type="submission" date="2020-08" db="EMBL/GenBank/DDBJ databases">
        <title>Complete genome reconstruction and genetic analysis of Taura syndrome virus of shrimp from archival Davidson's-fixed paraffin embedded tissue.</title>
        <authorList>
            <person name="Cruz-Flores R."/>
            <person name="Mai H.N."/>
            <person name="Dhar A.K."/>
        </authorList>
    </citation>
    <scope>NUCLEOTIDE SEQUENCE</scope>
    <source>
        <strain evidence="5">2005-194</strain>
    </source>
</reference>
<dbReference type="InterPro" id="IPR029053">
    <property type="entry name" value="Viral_coat"/>
</dbReference>
<proteinExistence type="predicted"/>